<reference evidence="1" key="1">
    <citation type="submission" date="2021-06" db="EMBL/GenBank/DDBJ databases">
        <authorList>
            <person name="Kallberg Y."/>
            <person name="Tangrot J."/>
            <person name="Rosling A."/>
        </authorList>
    </citation>
    <scope>NUCLEOTIDE SEQUENCE</scope>
    <source>
        <strain evidence="1">CL356</strain>
    </source>
</reference>
<organism evidence="1 2">
    <name type="scientific">Acaulospora colombiana</name>
    <dbReference type="NCBI Taxonomy" id="27376"/>
    <lineage>
        <taxon>Eukaryota</taxon>
        <taxon>Fungi</taxon>
        <taxon>Fungi incertae sedis</taxon>
        <taxon>Mucoromycota</taxon>
        <taxon>Glomeromycotina</taxon>
        <taxon>Glomeromycetes</taxon>
        <taxon>Diversisporales</taxon>
        <taxon>Acaulosporaceae</taxon>
        <taxon>Acaulospora</taxon>
    </lineage>
</organism>
<gene>
    <name evidence="1" type="ORF">ACOLOM_LOCUS10940</name>
</gene>
<sequence>DSDNERKRQSEGSANAQKWDAYSPPTRPTNFRSIRDSVMVSGLFGGTSDTSDQPRVQTSPPSDSGAKNPLQAALAALSGSPKEAAPKRGPKPLLLNSSSLITPSGSRSSLSSRTPSRRPSPSPTPRPGDRFSISTTEGDDPITPGASGFVSLRRGPITNPRTAGYGPRDSMLSSRASTSGLSSPSLSSYGLSVEVEAPDEDGEYRSLRKQKSASLKNGFLIDQGKPGDQLTESTPLGVVKLNTSSDSSHDESTNGYISASSQMEQKEDPRSKRLITKPAPILTSAPPDIPEVQVITPRSGERSSGQSDDAAISKSPEAPNNLQSDLDLPILDPRVSIGSSLTRSRTPRVKKPRRSSHEDRTPRGVTRQRSRGSQEDRNRASIIGASGSEEEGARADVEDLDDIYTMY</sequence>
<feature type="non-terminal residue" evidence="1">
    <location>
        <position position="1"/>
    </location>
</feature>
<keyword evidence="2" id="KW-1185">Reference proteome</keyword>
<name>A0ACA9PNE7_9GLOM</name>
<dbReference type="Proteomes" id="UP000789525">
    <property type="component" value="Unassembled WGS sequence"/>
</dbReference>
<proteinExistence type="predicted"/>
<protein>
    <submittedName>
        <fullName evidence="1">17077_t:CDS:1</fullName>
    </submittedName>
</protein>
<accession>A0ACA9PNE7</accession>
<evidence type="ECO:0000313" key="1">
    <source>
        <dbReference type="EMBL" id="CAG8716775.1"/>
    </source>
</evidence>
<comment type="caution">
    <text evidence="1">The sequence shown here is derived from an EMBL/GenBank/DDBJ whole genome shotgun (WGS) entry which is preliminary data.</text>
</comment>
<dbReference type="EMBL" id="CAJVPT010037208">
    <property type="protein sequence ID" value="CAG8716775.1"/>
    <property type="molecule type" value="Genomic_DNA"/>
</dbReference>
<evidence type="ECO:0000313" key="2">
    <source>
        <dbReference type="Proteomes" id="UP000789525"/>
    </source>
</evidence>